<dbReference type="GO" id="GO:0005886">
    <property type="term" value="C:plasma membrane"/>
    <property type="evidence" value="ECO:0007669"/>
    <property type="project" value="UniProtKB-SubCell"/>
</dbReference>
<evidence type="ECO:0000256" key="1">
    <source>
        <dbReference type="ARBA" id="ARBA00004651"/>
    </source>
</evidence>
<sequence length="338" mass="34617">MMPQQKYSKSKILIFAVLEIVIVVVALLSSVAYGSKSIPFGDVLGYLFNSGSDSFEAAVIAARIPRTVFGVLAGSALGVSGALMQAITRNPVADPSILGVNTGASLMVVIGIAYLNISSGLGLIGLSFVGAILTALFVYGIASYGFGGANSLKLALSGAAVSTALGALVNTIMLPDSQVMKEFRFWQIGSIGGATCDDIRLVLPFVIIGIIMALILASSLNAMALGDEMAVSLGVNVGLVRALSALAGVMLCAVVTAIAGPVGFVGLMLPHLVRQLLDNDMRLIIPFSAVGGAGLLVISDVIGRVLGRPGELEVGIITAILGAPIFIWIVARSKAKGM</sequence>
<evidence type="ECO:0000256" key="6">
    <source>
        <dbReference type="ARBA" id="ARBA00022989"/>
    </source>
</evidence>
<evidence type="ECO:0000256" key="2">
    <source>
        <dbReference type="ARBA" id="ARBA00007935"/>
    </source>
</evidence>
<dbReference type="AlphaFoldDB" id="E0S113"/>
<proteinExistence type="inferred from homology"/>
<dbReference type="GO" id="GO:0033214">
    <property type="term" value="P:siderophore-iron import into cell"/>
    <property type="evidence" value="ECO:0007669"/>
    <property type="project" value="TreeGrafter"/>
</dbReference>
<keyword evidence="7 8" id="KW-0472">Membrane</keyword>
<keyword evidence="5 8" id="KW-0812">Transmembrane</keyword>
<dbReference type="PANTHER" id="PTHR30472">
    <property type="entry name" value="FERRIC ENTEROBACTIN TRANSPORT SYSTEM PERMEASE PROTEIN"/>
    <property type="match status" value="1"/>
</dbReference>
<comment type="similarity">
    <text evidence="2">Belongs to the binding-protein-dependent transport system permease family. FecCD subfamily.</text>
</comment>
<organism evidence="9 10">
    <name type="scientific">Butyrivibrio proteoclasticus (strain ATCC 51982 / DSM 14932 / B316)</name>
    <name type="common">Clostridium proteoclasticum</name>
    <dbReference type="NCBI Taxonomy" id="515622"/>
    <lineage>
        <taxon>Bacteria</taxon>
        <taxon>Bacillati</taxon>
        <taxon>Bacillota</taxon>
        <taxon>Clostridia</taxon>
        <taxon>Lachnospirales</taxon>
        <taxon>Lachnospiraceae</taxon>
        <taxon>Butyrivibrio</taxon>
    </lineage>
</organism>
<reference evidence="9 10" key="1">
    <citation type="journal article" date="2010" name="PLoS ONE">
        <title>The glycobiome of the rumen bacterium Butyrivibrio proteoclasticus B316(T) highlights adaptation to a polysaccharide-rich environment.</title>
        <authorList>
            <person name="Kelly W.J."/>
            <person name="Leahy S.C."/>
            <person name="Altermann E."/>
            <person name="Yeoman C.J."/>
            <person name="Dunne J.C."/>
            <person name="Kong Z."/>
            <person name="Pacheco D.M."/>
            <person name="Li D."/>
            <person name="Noel S.J."/>
            <person name="Moon C.D."/>
            <person name="Cookson A.L."/>
            <person name="Attwood G.T."/>
        </authorList>
    </citation>
    <scope>NUCLEOTIDE SEQUENCE [LARGE SCALE GENOMIC DNA]</scope>
    <source>
        <strain evidence="10">ATCC 51982 / DSM 14932 / B316</strain>
    </source>
</reference>
<feature type="transmembrane region" description="Helical" evidence="8">
    <location>
        <begin position="12"/>
        <end position="33"/>
    </location>
</feature>
<evidence type="ECO:0000256" key="3">
    <source>
        <dbReference type="ARBA" id="ARBA00022448"/>
    </source>
</evidence>
<keyword evidence="3" id="KW-0813">Transport</keyword>
<dbReference type="PANTHER" id="PTHR30472:SF1">
    <property type="entry name" value="FE(3+) DICITRATE TRANSPORT SYSTEM PERMEASE PROTEIN FECC-RELATED"/>
    <property type="match status" value="1"/>
</dbReference>
<dbReference type="Pfam" id="PF01032">
    <property type="entry name" value="FecCD"/>
    <property type="match status" value="1"/>
</dbReference>
<feature type="transmembrane region" description="Helical" evidence="8">
    <location>
        <begin position="154"/>
        <end position="174"/>
    </location>
</feature>
<dbReference type="CDD" id="cd06550">
    <property type="entry name" value="TM_ABC_iron-siderophores_like"/>
    <property type="match status" value="1"/>
</dbReference>
<dbReference type="Gene3D" id="1.10.3470.10">
    <property type="entry name" value="ABC transporter involved in vitamin B12 uptake, BtuC"/>
    <property type="match status" value="1"/>
</dbReference>
<keyword evidence="6 8" id="KW-1133">Transmembrane helix</keyword>
<evidence type="ECO:0000313" key="9">
    <source>
        <dbReference type="EMBL" id="ADL33488.1"/>
    </source>
</evidence>
<dbReference type="InterPro" id="IPR000522">
    <property type="entry name" value="ABC_transptr_permease_BtuC"/>
</dbReference>
<dbReference type="SUPFAM" id="SSF81345">
    <property type="entry name" value="ABC transporter involved in vitamin B12 uptake, BtuC"/>
    <property type="match status" value="1"/>
</dbReference>
<dbReference type="KEGG" id="bpb:bpr_I0745"/>
<gene>
    <name evidence="9" type="ordered locus">bpr_I0745</name>
</gene>
<comment type="subcellular location">
    <subcellularLocation>
        <location evidence="1">Cell membrane</location>
        <topology evidence="1">Multi-pass membrane protein</topology>
    </subcellularLocation>
</comment>
<dbReference type="GO" id="GO:0022857">
    <property type="term" value="F:transmembrane transporter activity"/>
    <property type="evidence" value="ECO:0007669"/>
    <property type="project" value="InterPro"/>
</dbReference>
<evidence type="ECO:0000313" key="10">
    <source>
        <dbReference type="Proteomes" id="UP000001299"/>
    </source>
</evidence>
<evidence type="ECO:0000256" key="7">
    <source>
        <dbReference type="ARBA" id="ARBA00023136"/>
    </source>
</evidence>
<dbReference type="HOGENOM" id="CLU_013016_1_0_9"/>
<feature type="transmembrane region" description="Helical" evidence="8">
    <location>
        <begin position="201"/>
        <end position="225"/>
    </location>
</feature>
<feature type="transmembrane region" description="Helical" evidence="8">
    <location>
        <begin position="314"/>
        <end position="331"/>
    </location>
</feature>
<evidence type="ECO:0000256" key="4">
    <source>
        <dbReference type="ARBA" id="ARBA00022475"/>
    </source>
</evidence>
<protein>
    <submittedName>
        <fullName evidence="9">Iron ABC transporter permease protein</fullName>
    </submittedName>
</protein>
<feature type="transmembrane region" description="Helical" evidence="8">
    <location>
        <begin position="122"/>
        <end position="142"/>
    </location>
</feature>
<dbReference type="Proteomes" id="UP000001299">
    <property type="component" value="Chromosome 1"/>
</dbReference>
<keyword evidence="4" id="KW-1003">Cell membrane</keyword>
<feature type="transmembrane region" description="Helical" evidence="8">
    <location>
        <begin position="245"/>
        <end position="269"/>
    </location>
</feature>
<dbReference type="InterPro" id="IPR037294">
    <property type="entry name" value="ABC_BtuC-like"/>
</dbReference>
<dbReference type="STRING" id="515622.bpr_I0745"/>
<dbReference type="eggNOG" id="COG0609">
    <property type="taxonomic scope" value="Bacteria"/>
</dbReference>
<evidence type="ECO:0000256" key="5">
    <source>
        <dbReference type="ARBA" id="ARBA00022692"/>
    </source>
</evidence>
<keyword evidence="10" id="KW-1185">Reference proteome</keyword>
<name>E0S113_BUTPB</name>
<dbReference type="EMBL" id="CP001810">
    <property type="protein sequence ID" value="ADL33488.1"/>
    <property type="molecule type" value="Genomic_DNA"/>
</dbReference>
<feature type="transmembrane region" description="Helical" evidence="8">
    <location>
        <begin position="281"/>
        <end position="302"/>
    </location>
</feature>
<accession>E0S113</accession>
<feature type="transmembrane region" description="Helical" evidence="8">
    <location>
        <begin position="97"/>
        <end position="115"/>
    </location>
</feature>
<evidence type="ECO:0000256" key="8">
    <source>
        <dbReference type="SAM" id="Phobius"/>
    </source>
</evidence>
<dbReference type="FunFam" id="1.10.3470.10:FF:000001">
    <property type="entry name" value="Vitamin B12 ABC transporter permease BtuC"/>
    <property type="match status" value="1"/>
</dbReference>